<reference evidence="9" key="1">
    <citation type="submission" date="2023-08" db="EMBL/GenBank/DDBJ databases">
        <title>Complete genome sequence of Sinorhizobium chiapanecum ITTG S70 isolated from Acaciella angustissima nodules in Chiapas-Mexico.</title>
        <authorList>
            <person name="Rincon-Rosales R."/>
            <person name="Rogel M.A."/>
            <person name="Rincon-Medina C.I."/>
            <person name="Guerrero G."/>
            <person name="Manzano-Gomez L.A."/>
            <person name="Lopez-Lopez A."/>
            <person name="Rincon Molina F.A."/>
            <person name="Martinez-Romero E."/>
        </authorList>
    </citation>
    <scope>NUCLEOTIDE SEQUENCE</scope>
    <source>
        <strain evidence="9">ITTG S70</strain>
        <plasmid evidence="9">pSchITTGS70b</plasmid>
    </source>
</reference>
<feature type="transmembrane region" description="Helical" evidence="7">
    <location>
        <begin position="73"/>
        <end position="98"/>
    </location>
</feature>
<dbReference type="Gene3D" id="1.10.3720.10">
    <property type="entry name" value="MetI-like"/>
    <property type="match status" value="1"/>
</dbReference>
<feature type="transmembrane region" description="Helical" evidence="7">
    <location>
        <begin position="182"/>
        <end position="208"/>
    </location>
</feature>
<comment type="subcellular location">
    <subcellularLocation>
        <location evidence="1 7">Cell membrane</location>
        <topology evidence="1 7">Multi-pass membrane protein</topology>
    </subcellularLocation>
</comment>
<evidence type="ECO:0000256" key="5">
    <source>
        <dbReference type="ARBA" id="ARBA00022989"/>
    </source>
</evidence>
<feature type="transmembrane region" description="Helical" evidence="7">
    <location>
        <begin position="247"/>
        <end position="265"/>
    </location>
</feature>
<evidence type="ECO:0000313" key="9">
    <source>
        <dbReference type="EMBL" id="WVT06248.1"/>
    </source>
</evidence>
<dbReference type="RefSeq" id="WP_331375312.1">
    <property type="nucleotide sequence ID" value="NZ_CP133150.1"/>
</dbReference>
<evidence type="ECO:0000259" key="8">
    <source>
        <dbReference type="PROSITE" id="PS50928"/>
    </source>
</evidence>
<feature type="domain" description="ABC transmembrane type-1" evidence="8">
    <location>
        <begin position="74"/>
        <end position="265"/>
    </location>
</feature>
<evidence type="ECO:0000313" key="10">
    <source>
        <dbReference type="Proteomes" id="UP001432360"/>
    </source>
</evidence>
<evidence type="ECO:0000256" key="4">
    <source>
        <dbReference type="ARBA" id="ARBA00022692"/>
    </source>
</evidence>
<evidence type="ECO:0000256" key="2">
    <source>
        <dbReference type="ARBA" id="ARBA00022448"/>
    </source>
</evidence>
<evidence type="ECO:0000256" key="6">
    <source>
        <dbReference type="ARBA" id="ARBA00023136"/>
    </source>
</evidence>
<name>A0ABZ2BHL9_9HYPH</name>
<evidence type="ECO:0000256" key="7">
    <source>
        <dbReference type="RuleBase" id="RU363032"/>
    </source>
</evidence>
<dbReference type="Pfam" id="PF00528">
    <property type="entry name" value="BPD_transp_1"/>
    <property type="match status" value="1"/>
</dbReference>
<gene>
    <name evidence="9" type="ORF">RB548_22780</name>
</gene>
<keyword evidence="9" id="KW-0614">Plasmid</keyword>
<keyword evidence="2 7" id="KW-0813">Transport</keyword>
<dbReference type="InterPro" id="IPR050901">
    <property type="entry name" value="BP-dep_ABC_trans_perm"/>
</dbReference>
<accession>A0ABZ2BHL9</accession>
<protein>
    <submittedName>
        <fullName evidence="9">Carbohydrate ABC transporter permease</fullName>
    </submittedName>
</protein>
<keyword evidence="6 7" id="KW-0472">Membrane</keyword>
<dbReference type="Proteomes" id="UP001432360">
    <property type="component" value="Plasmid pSchITTGS70b"/>
</dbReference>
<keyword evidence="3" id="KW-1003">Cell membrane</keyword>
<dbReference type="CDD" id="cd06261">
    <property type="entry name" value="TM_PBP2"/>
    <property type="match status" value="1"/>
</dbReference>
<dbReference type="InterPro" id="IPR035906">
    <property type="entry name" value="MetI-like_sf"/>
</dbReference>
<organism evidence="9 10">
    <name type="scientific">Sinorhizobium chiapasense</name>
    <dbReference type="NCBI Taxonomy" id="501572"/>
    <lineage>
        <taxon>Bacteria</taxon>
        <taxon>Pseudomonadati</taxon>
        <taxon>Pseudomonadota</taxon>
        <taxon>Alphaproteobacteria</taxon>
        <taxon>Hyphomicrobiales</taxon>
        <taxon>Rhizobiaceae</taxon>
        <taxon>Sinorhizobium/Ensifer group</taxon>
        <taxon>Sinorhizobium</taxon>
    </lineage>
</organism>
<evidence type="ECO:0000256" key="1">
    <source>
        <dbReference type="ARBA" id="ARBA00004651"/>
    </source>
</evidence>
<proteinExistence type="inferred from homology"/>
<keyword evidence="5 7" id="KW-1133">Transmembrane helix</keyword>
<evidence type="ECO:0000256" key="3">
    <source>
        <dbReference type="ARBA" id="ARBA00022475"/>
    </source>
</evidence>
<keyword evidence="10" id="KW-1185">Reference proteome</keyword>
<comment type="similarity">
    <text evidence="7">Belongs to the binding-protein-dependent transport system permease family.</text>
</comment>
<dbReference type="PANTHER" id="PTHR32243:SF18">
    <property type="entry name" value="INNER MEMBRANE ABC TRANSPORTER PERMEASE PROTEIN YCJP"/>
    <property type="match status" value="1"/>
</dbReference>
<dbReference type="PANTHER" id="PTHR32243">
    <property type="entry name" value="MALTOSE TRANSPORT SYSTEM PERMEASE-RELATED"/>
    <property type="match status" value="1"/>
</dbReference>
<feature type="transmembrane region" description="Helical" evidence="7">
    <location>
        <begin position="12"/>
        <end position="34"/>
    </location>
</feature>
<keyword evidence="4 7" id="KW-0812">Transmembrane</keyword>
<sequence>MTSNSIKHALWSAAFYLSLTCLLLAVVFPFYWMIKTSMDSGDSLFAYPPGLLPATYDFHGYREVVHNTSIGLWLWNSLVVSVGSTLLAVAAGVSGAYGLSRFRYRAKSPLALVILTTQMMPPLVLIIPIYTIYISLNLTDTLFGLIIGNFAFSLPVVIWMMKSIFDSIPVEIEEAARVDGASWLFIMTRITLPIALPGLVAVSIYTFINGWDEFMFARTVVTAAEKWVGTVGLASFIGIYMTPWDQILAASTIFTLPPVILFLLVQKHFMAGLGAGAVKG</sequence>
<feature type="transmembrane region" description="Helical" evidence="7">
    <location>
        <begin position="110"/>
        <end position="136"/>
    </location>
</feature>
<dbReference type="PROSITE" id="PS50928">
    <property type="entry name" value="ABC_TM1"/>
    <property type="match status" value="1"/>
</dbReference>
<feature type="transmembrane region" description="Helical" evidence="7">
    <location>
        <begin position="142"/>
        <end position="161"/>
    </location>
</feature>
<dbReference type="EMBL" id="CP133150">
    <property type="protein sequence ID" value="WVT06248.1"/>
    <property type="molecule type" value="Genomic_DNA"/>
</dbReference>
<dbReference type="InterPro" id="IPR000515">
    <property type="entry name" value="MetI-like"/>
</dbReference>
<dbReference type="SUPFAM" id="SSF161098">
    <property type="entry name" value="MetI-like"/>
    <property type="match status" value="1"/>
</dbReference>
<geneLocation type="plasmid" evidence="9 10">
    <name>pSchITTGS70b</name>
</geneLocation>